<accession>A6I5P8</accession>
<dbReference type="Proteomes" id="UP000234681">
    <property type="component" value="Chromosome 2"/>
</dbReference>
<gene>
    <name evidence="1" type="ORF">rCG_63593</name>
</gene>
<organism evidence="1 2">
    <name type="scientific">Rattus norvegicus</name>
    <name type="common">Rat</name>
    <dbReference type="NCBI Taxonomy" id="10116"/>
    <lineage>
        <taxon>Eukaryota</taxon>
        <taxon>Metazoa</taxon>
        <taxon>Chordata</taxon>
        <taxon>Craniata</taxon>
        <taxon>Vertebrata</taxon>
        <taxon>Euteleostomi</taxon>
        <taxon>Mammalia</taxon>
        <taxon>Eutheria</taxon>
        <taxon>Euarchontoglires</taxon>
        <taxon>Glires</taxon>
        <taxon>Rodentia</taxon>
        <taxon>Myomorpha</taxon>
        <taxon>Muroidea</taxon>
        <taxon>Muridae</taxon>
        <taxon>Murinae</taxon>
        <taxon>Rattus</taxon>
    </lineage>
</organism>
<dbReference type="EMBL" id="CH473955">
    <property type="protein sequence ID" value="EDM10356.1"/>
    <property type="molecule type" value="Genomic_DNA"/>
</dbReference>
<sequence length="9" mass="1059">MEEYFGKGV</sequence>
<protein>
    <submittedName>
        <fullName evidence="1">RCG63593</fullName>
    </submittedName>
</protein>
<proteinExistence type="predicted"/>
<name>A6I5P8_RAT</name>
<evidence type="ECO:0000313" key="1">
    <source>
        <dbReference type="EMBL" id="EDM10356.1"/>
    </source>
</evidence>
<evidence type="ECO:0000313" key="2">
    <source>
        <dbReference type="Proteomes" id="UP000234681"/>
    </source>
</evidence>
<reference evidence="2" key="1">
    <citation type="submission" date="2005-09" db="EMBL/GenBank/DDBJ databases">
        <authorList>
            <person name="Mural R.J."/>
            <person name="Li P.W."/>
            <person name="Adams M.D."/>
            <person name="Amanatides P.G."/>
            <person name="Baden-Tillson H."/>
            <person name="Barnstead M."/>
            <person name="Chin S.H."/>
            <person name="Dew I."/>
            <person name="Evans C.A."/>
            <person name="Ferriera S."/>
            <person name="Flanigan M."/>
            <person name="Fosler C."/>
            <person name="Glodek A."/>
            <person name="Gu Z."/>
            <person name="Holt R.A."/>
            <person name="Jennings D."/>
            <person name="Kraft C.L."/>
            <person name="Lu F."/>
            <person name="Nguyen T."/>
            <person name="Nusskern D.R."/>
            <person name="Pfannkoch C.M."/>
            <person name="Sitter C."/>
            <person name="Sutton G.G."/>
            <person name="Venter J.C."/>
            <person name="Wang Z."/>
            <person name="Woodage T."/>
            <person name="Zheng X.H."/>
            <person name="Zhong F."/>
        </authorList>
    </citation>
    <scope>NUCLEOTIDE SEQUENCE [LARGE SCALE GENOMIC DNA]</scope>
    <source>
        <strain>BN</strain>
        <strain evidence="2">Sprague-Dawley</strain>
    </source>
</reference>